<evidence type="ECO:0000256" key="6">
    <source>
        <dbReference type="ARBA" id="ARBA00023136"/>
    </source>
</evidence>
<name>A0A9Q5QWD4_9CYAN</name>
<dbReference type="NCBIfam" id="NF033681">
    <property type="entry name" value="ExeM_NucH_DNase"/>
    <property type="match status" value="1"/>
</dbReference>
<dbReference type="CDD" id="cd11304">
    <property type="entry name" value="Cadherin_repeat"/>
    <property type="match status" value="1"/>
</dbReference>
<feature type="compositionally biased region" description="Polar residues" evidence="7">
    <location>
        <begin position="1029"/>
        <end position="1041"/>
    </location>
</feature>
<dbReference type="InterPro" id="IPR001322">
    <property type="entry name" value="Lamin_tail_dom"/>
</dbReference>
<dbReference type="InterPro" id="IPR038607">
    <property type="entry name" value="PhoD-like_sf"/>
</dbReference>
<dbReference type="InterPro" id="IPR009722">
    <property type="entry name" value="YjiK/CarP"/>
</dbReference>
<dbReference type="SUPFAM" id="SSF56219">
    <property type="entry name" value="DNase I-like"/>
    <property type="match status" value="1"/>
</dbReference>
<feature type="region of interest" description="Disordered" evidence="7">
    <location>
        <begin position="1183"/>
        <end position="1203"/>
    </location>
</feature>
<dbReference type="GO" id="GO:0005886">
    <property type="term" value="C:plasma membrane"/>
    <property type="evidence" value="ECO:0007669"/>
    <property type="project" value="UniProtKB-SubCell"/>
</dbReference>
<proteinExistence type="predicted"/>
<comment type="caution">
    <text evidence="9">The sequence shown here is derived from an EMBL/GenBank/DDBJ whole genome shotgun (WGS) entry which is preliminary data.</text>
</comment>
<dbReference type="InterPro" id="IPR003644">
    <property type="entry name" value="Calx_beta"/>
</dbReference>
<dbReference type="InterPro" id="IPR038081">
    <property type="entry name" value="CalX-like_sf"/>
</dbReference>
<dbReference type="Pfam" id="PF00932">
    <property type="entry name" value="LTD"/>
    <property type="match status" value="1"/>
</dbReference>
<keyword evidence="6" id="KW-0472">Membrane</keyword>
<dbReference type="Proteomes" id="UP000190056">
    <property type="component" value="Unassembled WGS sequence"/>
</dbReference>
<dbReference type="Gene3D" id="3.60.21.70">
    <property type="entry name" value="PhoD-like phosphatase"/>
    <property type="match status" value="1"/>
</dbReference>
<dbReference type="Pfam" id="PF03372">
    <property type="entry name" value="Exo_endo_phos"/>
    <property type="match status" value="1"/>
</dbReference>
<accession>A0A9Q5QWD4</accession>
<dbReference type="Pfam" id="PF06977">
    <property type="entry name" value="SdiA-regulated"/>
    <property type="match status" value="1"/>
</dbReference>
<comment type="subcellular location">
    <subcellularLocation>
        <location evidence="1">Cell membrane</location>
    </subcellularLocation>
</comment>
<dbReference type="PANTHER" id="PTHR42834:SF1">
    <property type="entry name" value="ENDONUCLEASE_EXONUCLEASE_PHOSPHATASE FAMILY PROTEIN (AFU_ORTHOLOGUE AFUA_3G09210)"/>
    <property type="match status" value="1"/>
</dbReference>
<feature type="domain" description="LTD" evidence="8">
    <location>
        <begin position="1726"/>
        <end position="1877"/>
    </location>
</feature>
<dbReference type="Pfam" id="PF09423">
    <property type="entry name" value="PhoD"/>
    <property type="match status" value="1"/>
</dbReference>
<dbReference type="Gene3D" id="3.60.10.10">
    <property type="entry name" value="Endonuclease/exonuclease/phosphatase"/>
    <property type="match status" value="1"/>
</dbReference>
<dbReference type="Gene3D" id="2.60.40.380">
    <property type="entry name" value="Purple acid phosphatase-like, N-terminal"/>
    <property type="match status" value="1"/>
</dbReference>
<dbReference type="CDD" id="cd10283">
    <property type="entry name" value="MnuA_DNase1-like"/>
    <property type="match status" value="1"/>
</dbReference>
<dbReference type="SUPFAM" id="SSF141072">
    <property type="entry name" value="CalX-like"/>
    <property type="match status" value="2"/>
</dbReference>
<evidence type="ECO:0000256" key="7">
    <source>
        <dbReference type="SAM" id="MobiDB-lite"/>
    </source>
</evidence>
<dbReference type="InterPro" id="IPR018946">
    <property type="entry name" value="PhoD-like_MPP"/>
</dbReference>
<evidence type="ECO:0000256" key="3">
    <source>
        <dbReference type="ARBA" id="ARBA00022729"/>
    </source>
</evidence>
<dbReference type="RefSeq" id="WP_071248172.1">
    <property type="nucleotide sequence ID" value="NZ_MTPU01000039.1"/>
</dbReference>
<dbReference type="InterPro" id="IPR032093">
    <property type="entry name" value="PhoD_N"/>
</dbReference>
<dbReference type="InterPro" id="IPR011049">
    <property type="entry name" value="Serralysin-like_metalloprot_C"/>
</dbReference>
<dbReference type="InterPro" id="IPR025592">
    <property type="entry name" value="DUF4347"/>
</dbReference>
<dbReference type="Pfam" id="PF16655">
    <property type="entry name" value="PhoD_N"/>
    <property type="match status" value="1"/>
</dbReference>
<evidence type="ECO:0000313" key="9">
    <source>
        <dbReference type="EMBL" id="OPH09607.1"/>
    </source>
</evidence>
<dbReference type="InterPro" id="IPR029052">
    <property type="entry name" value="Metallo-depent_PP-like"/>
</dbReference>
<evidence type="ECO:0000256" key="2">
    <source>
        <dbReference type="ARBA" id="ARBA00022475"/>
    </source>
</evidence>
<evidence type="ECO:0000256" key="1">
    <source>
        <dbReference type="ARBA" id="ARBA00004236"/>
    </source>
</evidence>
<dbReference type="InterPro" id="IPR036691">
    <property type="entry name" value="Endo/exonu/phosph_ase_sf"/>
</dbReference>
<evidence type="ECO:0000256" key="4">
    <source>
        <dbReference type="ARBA" id="ARBA00022737"/>
    </source>
</evidence>
<dbReference type="InterPro" id="IPR005135">
    <property type="entry name" value="Endo/exonuclease/phosphatase"/>
</dbReference>
<dbReference type="Pfam" id="PF14252">
    <property type="entry name" value="DUF4347"/>
    <property type="match status" value="1"/>
</dbReference>
<keyword evidence="5" id="KW-0106">Calcium</keyword>
<dbReference type="CDD" id="cd04486">
    <property type="entry name" value="YhcR_OBF_like"/>
    <property type="match status" value="1"/>
</dbReference>
<dbReference type="PANTHER" id="PTHR42834">
    <property type="entry name" value="ENDONUCLEASE/EXONUCLEASE/PHOSPHATASE FAMILY PROTEIN (AFU_ORTHOLOGUE AFUA_3G09210)"/>
    <property type="match status" value="1"/>
</dbReference>
<dbReference type="SUPFAM" id="SSF56300">
    <property type="entry name" value="Metallo-dependent phosphatases"/>
    <property type="match status" value="1"/>
</dbReference>
<dbReference type="Pfam" id="PF03160">
    <property type="entry name" value="Calx-beta"/>
    <property type="match status" value="2"/>
</dbReference>
<organism evidence="9 10">
    <name type="scientific">Cylindrospermopsis raciborskii CENA302</name>
    <dbReference type="NCBI Taxonomy" id="1170768"/>
    <lineage>
        <taxon>Bacteria</taxon>
        <taxon>Bacillati</taxon>
        <taxon>Cyanobacteriota</taxon>
        <taxon>Cyanophyceae</taxon>
        <taxon>Nostocales</taxon>
        <taxon>Aphanizomenonaceae</taxon>
        <taxon>Cylindrospermopsis</taxon>
    </lineage>
</organism>
<evidence type="ECO:0000256" key="5">
    <source>
        <dbReference type="ARBA" id="ARBA00022837"/>
    </source>
</evidence>
<sequence length="3050" mass="317737">MSSILFVDPRIPDYQSLIKDLGPNLELVVIDPNRDGVVQITETLNLGSFDTVHIVSHGTAGSLYLGTTVLNSSTLPTYSNLLGEWSGHLTARASVLLYGCNVAQGNLGENFINQLHKLIGVDIAASDDATGSVILSGDWDLEYSTGLITTPLAFQIGVMDAYNSVLAPFTAGNLVVYRVGSGTGNLVNTGNPVFLDEYTPTGTLVQSIPVPTTSSGTNRPLIASGTATSEGLLSLSTDRKYLLLTGYGTTAGGSSLPGTTGASVPRIVGRVDASGNIDTTTALTDFATGNNPRSVTSNNGTDLWVAGGAGGVRYATLGSTTSVDLSSTTFSNVRQLNIFNNQLYASSGSGTNTFRGVETVGTGLPITGSQTITRLAGLTDTTNPSTYAFFLADLSPSITGVDTLYVADDGVGALSKFSLVGGNWVANGKIGEDTDDYRGLTASVSGTTVTLFATRKGGSGASGGGELVTLTDASGYNSTLTGNTTLLATAGANTAFRGVAFAPANVSTPTINLSVSSNSSAEASQTAITLTATTSSAVSGNQTVNLGVTGTGITSNDYLLTSSIITIPSGSSTGSVTFTIVDDALVEGNEIVTLTISSPSSGLTLGTTTSQNITITDNDTPGIIIAESAASTNVTEGGATDGYTVVLATQPASDVTITISPNAQLTTNTSTLTFTTTNWNQSQTVTVTATDDTVVEGNHTTTITHSVASGDSNYNGISVPNVIANITDNDVAITKISAIQGSGNTAALTGTQTIEGIVTRTFLGANKLNGFYVQEEDVDADNNPNSSEAISVYDPSALFTGNVGDKVRITGTVNEYTTTSSGNTSSLTQISNLTSVINLGASTLPTITNIQLPVATVTDLERYEGMLVNISAVSGNLTVTENYQLGRYGQVILAVNGPSNQPGTDARLDQYTQFNTPSVSGYTAYQEDIAKRRIYLDDGSSNQNLDPILFGRGGNPLSATNTLRSGDTVSNITGILDQRFEGYRIQTSSPVNFNASNPRPAAPPNVGGTLKIASFNLLNYFNDLDTTPGSNNGPNITTNGLTFEPRGANTSTEFTRQRDKIINAIITSKADVIGLMEIENNGFGDSSAIRDLVNGLNAIAGAGTYAFINPGVRLGGDAINVGLLYKSSKVTPVGAAATMPDGYGTGVFDLVGRKPLAQTFSQNSNSAIFTVVVSHFKSKGSSLGGEGDADAGDGQGFSNGTRTRQSQDLVSWLATKPNGTNDLDYLLIGDFNAYAKEDPITTLAKAGYNTTLPDTSYSYVFNGQVGSLDHALVSDTIAAQITGAEDWHINTDEPSVLDYNTDFKSAGQVVSLYNSDPYRSSDHDPLLVGLNLTLNNITGVDLSRYIRVGRYDLPEPTRTSAPTNSLLAQEASAVTYNWDTDTLFVTGDGGTSIVQISKNGQLIDSMTLAPGASPQGTDFYDTEGLTYIGDGKFVLLEERDRQASLFTYIPGGTLRKSDVKVVKLGTTIGNIGLEGVSYDPLTNGFIFVKEKTPQSIFQTSIDFNTGSTSNGSATTTNSNNLFNPDLANLADFSDIFALSNLSSLKGKADYSGLLLLSQESGQIINVNRSGSVSSRLTIVADPGSLLTVPDMTMEGLTMDWDGNLYVVNENGGGNANRPQLWVYGISQAPNLAPTSAKLLNPIASIPENTSTAAPIRVADIDISDDGLGTNNLSIIGIDASSFQIIGNALYLKTGTPLSATNKPSYNITVNVDDPSIGNTPDTSVNYTLAITSSTGGIPNLIITEVAPWSSGNSPVAADWFEVTNVGTAAQDIAGWKMDDNSNSFSSSVALNGITSIAPGESVIFIETGTGQTAAGNGANFRTLWFAANPPANLQIGSYGGAGVGLGTGGDAVNLFNAGGVLQANVVFGNSPSVTFPTFDNTAGLNNTTISTLSAVGINGAFSAPGDTKEIGSPGTIGSPTAPVVSIVATDANAAEAGGVSGNFRISRTGSTVGSLTANYTVATGTGQATVADYSTILTGLVTIPSGKSFVDLTIVPISDTMIEGSETVTLTLGDTGSYDVGTPATATVTIADNNPSSITGNPTSSVKEGNKVSGGKLTVSGSLTIADSDPGQSKFSATVTKAVGNLGDLTITDSGTFTYTVDNSAVQYLGSGQSKVETFNVSSVDGSASQIITITINGVTPGFTAVAAGDATSDSVILWTRSYDMATPSTQPGITQDIILQVATDNDFKNIVKTLNSTTRDATNDYTVKFDANGLKSNTRYYYRFQTVSGEISQTGTFKTAPETTVAVPVKFAFSGDADGLMRPYPSTANFPNLNLDYFVFLGDTIYSAASSGSPAAVSPVNDANADAALIDYHRKYLENIKPVNAGGFGGLQTLFASQGNYTLLDNHELGNRQLINGGAPAALASNSSVWNNSGSSNSADDVNNTGAYINETVGFTKLIQAYLNYQPIREQGIISVPNDPRTDGTQKLYFAQKWGKNSIFLNVDDRSYRDVRLKSSGNTDNTGDRADNPSRTMLGKTQLQWLKDTLLNAQRDGTVWKFIAVSSPIDQIGAIPTGVGLGLDGGKSWVGGYRAERNDLLKFIADNEIKNVVFLSADDHQNRINELTYIDNNVVKTLPHAFSIVAGPIGATGPDVTTLPIFPNSLGLGTVPSSTVTNDHSFSSIKTYADSLATYQVTNGVNPVGLAANFPGLKNVYREGDVNADKNRSPVDFVSPDTFNYAILNVAADGSVLTVEVQGINSYLTNTFPDPSVSNPIRSILSFQVDAASNPPTAVVLENRVNEIPENTSTSSRIKVADISVTDDGLGNNNLYLSGTDVSSFEVLNNALYIKAGTNLDYETKNSYNVIVNVDDPVVSGNPDASIPFTLYLSVRTDTVLQDPRDMKDSQIITGTVGDDRIIAQSNSNLGNFDGTNDLLFTGGGNDEVDVTMAGELAGNNNIFTGSGNDIIYVANGDRAFGSSGDDNFDAINVSGYRISGGAGKDVFSLGKDGYALGGDDNDTFYVNEGGGNIISGGAGTDEFWILTDNPTLLTSPNIITDFTPGTDVLGVMNQGPTFNFSDLSFGGNNILVGGKAIATLSGIATSSLTSTHFVFK</sequence>
<protein>
    <recommendedName>
        <fullName evidence="8">LTD domain-containing protein</fullName>
    </recommendedName>
</protein>
<dbReference type="SUPFAM" id="SSF50956">
    <property type="entry name" value="Thermostable phytase (3-phytase)"/>
    <property type="match status" value="1"/>
</dbReference>
<dbReference type="SUPFAM" id="SSF51120">
    <property type="entry name" value="beta-Roll"/>
    <property type="match status" value="1"/>
</dbReference>
<feature type="region of interest" description="Disordered" evidence="7">
    <location>
        <begin position="1029"/>
        <end position="1052"/>
    </location>
</feature>
<dbReference type="Gene3D" id="2.60.40.2030">
    <property type="match status" value="2"/>
</dbReference>
<dbReference type="EMBL" id="MTPU01000039">
    <property type="protein sequence ID" value="OPH09607.1"/>
    <property type="molecule type" value="Genomic_DNA"/>
</dbReference>
<gene>
    <name evidence="9" type="ORF">CENA302_09845</name>
</gene>
<dbReference type="PROSITE" id="PS51841">
    <property type="entry name" value="LTD"/>
    <property type="match status" value="1"/>
</dbReference>
<dbReference type="InterPro" id="IPR010221">
    <property type="entry name" value="VCBS_dom"/>
</dbReference>
<keyword evidence="4" id="KW-0677">Repeat</keyword>
<evidence type="ECO:0000259" key="8">
    <source>
        <dbReference type="PROSITE" id="PS51841"/>
    </source>
</evidence>
<dbReference type="GO" id="GO:0003824">
    <property type="term" value="F:catalytic activity"/>
    <property type="evidence" value="ECO:0007669"/>
    <property type="project" value="InterPro"/>
</dbReference>
<dbReference type="NCBIfam" id="TIGR01965">
    <property type="entry name" value="VCBS_repeat"/>
    <property type="match status" value="1"/>
</dbReference>
<evidence type="ECO:0000313" key="10">
    <source>
        <dbReference type="Proteomes" id="UP000190056"/>
    </source>
</evidence>
<keyword evidence="2" id="KW-1003">Cell membrane</keyword>
<dbReference type="CDD" id="cd09971">
    <property type="entry name" value="SdiA-regulated"/>
    <property type="match status" value="1"/>
</dbReference>
<reference evidence="9 10" key="1">
    <citation type="submission" date="2017-01" db="EMBL/GenBank/DDBJ databases">
        <authorList>
            <person name="Abreu V.A."/>
            <person name="Popin R.V."/>
            <person name="Rigonato J."/>
            <person name="Andreote A.P."/>
            <person name="Schaker P.C."/>
            <person name="Hoff-Risseti C."/>
            <person name="Alvarenga D.O."/>
            <person name="Varani A.M."/>
            <person name="Fiore M.F."/>
        </authorList>
    </citation>
    <scope>NUCLEOTIDE SEQUENCE [LARGE SCALE GENOMIC DNA]</scope>
    <source>
        <strain evidence="9 10">CENA302</strain>
    </source>
</reference>
<keyword evidence="3" id="KW-0732">Signal</keyword>
<dbReference type="InterPro" id="IPR047971">
    <property type="entry name" value="ExeM-like"/>
</dbReference>
<dbReference type="GO" id="GO:0007154">
    <property type="term" value="P:cell communication"/>
    <property type="evidence" value="ECO:0007669"/>
    <property type="project" value="InterPro"/>
</dbReference>
<dbReference type="SUPFAM" id="SSF63825">
    <property type="entry name" value="YWTD domain"/>
    <property type="match status" value="1"/>
</dbReference>